<dbReference type="Pfam" id="PF02393">
    <property type="entry name" value="US22"/>
    <property type="match status" value="1"/>
</dbReference>
<reference evidence="3" key="1">
    <citation type="submission" date="2022-09" db="EMBL/GenBank/DDBJ databases">
        <authorList>
            <person name="Vucak M."/>
            <person name="Davison A.J."/>
        </authorList>
    </citation>
    <scope>NUCLEOTIDE SEQUENCE</scope>
    <source>
        <strain evidence="2">Mnat29</strain>
        <strain evidence="3">Mnat36</strain>
    </source>
</reference>
<evidence type="ECO:0000313" key="3">
    <source>
        <dbReference type="EMBL" id="WEG71117.1"/>
    </source>
</evidence>
<name>A0A9Y1IQ47_9BETA</name>
<dbReference type="EMBL" id="OP429122">
    <property type="protein sequence ID" value="WEG68889.1"/>
    <property type="molecule type" value="Genomic_DNA"/>
</dbReference>
<feature type="region of interest" description="Disordered" evidence="1">
    <location>
        <begin position="70"/>
        <end position="125"/>
    </location>
</feature>
<dbReference type="InterPro" id="IPR003360">
    <property type="entry name" value="US22-like"/>
</dbReference>
<sequence length="449" mass="49952">MSSGVAKQLHVRIRNTRRARGRHGTSKRGTKRVLCPGAPVRVRTLRSERLRDNREDFDISWDGRSGVCVSQRSAPVAETRGVPADVLRDRDPTVLQELSGDSEQGGGRSALPESGVDEPDCSSDKSGVCTVEMSEMRRMIEVDELSHAVSDLERCRDFVRRMKGCRFRVSWPRDYVITVQSEADLGLPMGELSRLSCEYLCCPEDLVVIGNVTHGSCEHSPSDPIVLAGECSRIYLYVTETEDALYLLGDNVAGFMKRGLKRCYSIYKEIGPGDYGKDFIQRVIPDSPISIAEFCLASPGMLFPLPWPMGAVIKTVGPRKRRFVRHGGFSTMVYFATVVGRHLAPIYREILLAVDEHGGIFSYNPWEDTVTRICGSIVELFAVGLRPVKKTYRFRTRLPPIFGDRPPQCPHVGAVILPKGLCGNDSTVRCLCRIFDILIGKTGKGRNVQ</sequence>
<organism evidence="3">
    <name type="scientific">Mastomys natalensis cytomegalovirus 1</name>
    <dbReference type="NCBI Taxonomy" id="2973541"/>
    <lineage>
        <taxon>Viruses</taxon>
        <taxon>Duplodnaviria</taxon>
        <taxon>Heunggongvirae</taxon>
        <taxon>Peploviricota</taxon>
        <taxon>Herviviricetes</taxon>
        <taxon>Herpesvirales</taxon>
        <taxon>Orthoherpesviridae</taxon>
        <taxon>Betaherpesvirinae</taxon>
        <taxon>Muromegalovirus</taxon>
    </lineage>
</organism>
<evidence type="ECO:0000313" key="2">
    <source>
        <dbReference type="EMBL" id="WEG68753.1"/>
    </source>
</evidence>
<feature type="region of interest" description="Disordered" evidence="1">
    <location>
        <begin position="1"/>
        <end position="32"/>
    </location>
</feature>
<evidence type="ECO:0000256" key="1">
    <source>
        <dbReference type="SAM" id="MobiDB-lite"/>
    </source>
</evidence>
<proteinExistence type="predicted"/>
<reference evidence="3" key="2">
    <citation type="submission" date="2023-06" db="EMBL/GenBank/DDBJ databases">
        <title>Isolation and genome sequencing of cytomegaloviruses from Natal multimammate mice (Mastomys natalensis).</title>
        <authorList>
            <person name="Jarvis M.A."/>
            <person name="Davison A.J."/>
        </authorList>
    </citation>
    <scope>NUCLEOTIDE SEQUENCE</scope>
    <source>
        <strain evidence="2">Mnat29</strain>
        <strain evidence="3">Mnat36</strain>
    </source>
</reference>
<accession>A0A9Y1IQ47</accession>
<protein>
    <submittedName>
        <fullName evidence="3">Protein m25.1</fullName>
    </submittedName>
</protein>
<feature type="compositionally biased region" description="Basic residues" evidence="1">
    <location>
        <begin position="9"/>
        <end position="31"/>
    </location>
</feature>
<dbReference type="EMBL" id="OP429138">
    <property type="protein sequence ID" value="WEG71117.1"/>
    <property type="molecule type" value="Genomic_DNA"/>
</dbReference>
<dbReference type="EMBL" id="OP429121">
    <property type="protein sequence ID" value="WEG68753.1"/>
    <property type="molecule type" value="Genomic_DNA"/>
</dbReference>
<gene>
    <name evidence="3" type="primary">m25.1</name>
</gene>